<organism evidence="3 4">
    <name type="scientific">[Torrubiella] hemipterigena</name>
    <dbReference type="NCBI Taxonomy" id="1531966"/>
    <lineage>
        <taxon>Eukaryota</taxon>
        <taxon>Fungi</taxon>
        <taxon>Dikarya</taxon>
        <taxon>Ascomycota</taxon>
        <taxon>Pezizomycotina</taxon>
        <taxon>Sordariomycetes</taxon>
        <taxon>Hypocreomycetidae</taxon>
        <taxon>Hypocreales</taxon>
        <taxon>Clavicipitaceae</taxon>
        <taxon>Clavicipitaceae incertae sedis</taxon>
        <taxon>'Torrubiella' clade</taxon>
    </lineage>
</organism>
<dbReference type="AlphaFoldDB" id="A0A0A1TH41"/>
<evidence type="ECO:0008006" key="5">
    <source>
        <dbReference type="Google" id="ProtNLM"/>
    </source>
</evidence>
<dbReference type="InterPro" id="IPR029063">
    <property type="entry name" value="SAM-dependent_MTases_sf"/>
</dbReference>
<dbReference type="CDD" id="cd02440">
    <property type="entry name" value="AdoMet_MTases"/>
    <property type="match status" value="1"/>
</dbReference>
<evidence type="ECO:0000313" key="3">
    <source>
        <dbReference type="EMBL" id="CEJ94184.1"/>
    </source>
</evidence>
<dbReference type="Pfam" id="PF05971">
    <property type="entry name" value="Methyltransf_10"/>
    <property type="match status" value="1"/>
</dbReference>
<evidence type="ECO:0000256" key="1">
    <source>
        <dbReference type="ARBA" id="ARBA00022603"/>
    </source>
</evidence>
<reference evidence="3 4" key="1">
    <citation type="journal article" date="2015" name="Genome Announc.">
        <title>Draft Genome Sequence and Gene Annotation of the Entomopathogenic Fungus Verticillium hemipterigenum.</title>
        <authorList>
            <person name="Horn F."/>
            <person name="Habel A."/>
            <person name="Scharf D.H."/>
            <person name="Dworschak J."/>
            <person name="Brakhage A.A."/>
            <person name="Guthke R."/>
            <person name="Hertweck C."/>
            <person name="Linde J."/>
        </authorList>
    </citation>
    <scope>NUCLEOTIDE SEQUENCE [LARGE SCALE GENOMIC DNA]</scope>
</reference>
<dbReference type="GO" id="GO:0008168">
    <property type="term" value="F:methyltransferase activity"/>
    <property type="evidence" value="ECO:0007669"/>
    <property type="project" value="UniProtKB-KW"/>
</dbReference>
<keyword evidence="2" id="KW-0808">Transferase</keyword>
<dbReference type="PANTHER" id="PTHR13393">
    <property type="entry name" value="SAM-DEPENDENT METHYLTRANSFERASE"/>
    <property type="match status" value="1"/>
</dbReference>
<dbReference type="EMBL" id="CDHN01000006">
    <property type="protein sequence ID" value="CEJ94184.1"/>
    <property type="molecule type" value="Genomic_DNA"/>
</dbReference>
<dbReference type="OrthoDB" id="514248at2759"/>
<accession>A0A0A1TH41</accession>
<evidence type="ECO:0000256" key="2">
    <source>
        <dbReference type="ARBA" id="ARBA00022679"/>
    </source>
</evidence>
<dbReference type="HOGENOM" id="CLU_027534_0_1_1"/>
<sequence length="453" mass="51335">MENIHKINTIQDVNNLDQAQKDEHFRHLYDDQPNFKTLARLDPDFAILEKEKDLDFTDPRVVMQLTKTLLKLDFGLYLDLPYNRLCPTVKNRHNYILWLKDLLDSTSEAGIDAKRVGMDIGTGASCIYPLLGCVQRPWSFLAVDIDEESLTWARRNIILNDLDSRIRLLKSSNQGPIFPIEEAGIDYLDFTMTNPPFYTSEEEMAESAAKKNLPPLTACTGAPVEMVTTGGEVEFVTRMVTQSLETRTKVQWYTAMFGFLSSVSKIVDLLHEHKIDNFAVTEFVQGVKTRRWAIAWSFHDNRPTQAVCRGIKADAVPKSVLPSSTEATVVRLTALTDISAFAEDFQTAISKLDLEIWEWDKYKLEGKGRARDKVWARAWRRKRKRAASGVAEEDVSLDDRQNVFGFMVLIHVESDAAIISSRWTQGHDAVAFESFRGFLKATAKACAAKLASK</sequence>
<keyword evidence="4" id="KW-1185">Reference proteome</keyword>
<dbReference type="GO" id="GO:0005634">
    <property type="term" value="C:nucleus"/>
    <property type="evidence" value="ECO:0007669"/>
    <property type="project" value="TreeGrafter"/>
</dbReference>
<dbReference type="STRING" id="1531966.A0A0A1TH41"/>
<keyword evidence="1" id="KW-0489">Methyltransferase</keyword>
<evidence type="ECO:0000313" key="4">
    <source>
        <dbReference type="Proteomes" id="UP000039046"/>
    </source>
</evidence>
<dbReference type="GO" id="GO:0070475">
    <property type="term" value="P:rRNA base methylation"/>
    <property type="evidence" value="ECO:0007669"/>
    <property type="project" value="TreeGrafter"/>
</dbReference>
<dbReference type="InterPro" id="IPR010286">
    <property type="entry name" value="METTL16/RlmF"/>
</dbReference>
<proteinExistence type="predicted"/>
<protein>
    <recommendedName>
        <fullName evidence="5">U6 small nuclear RNA (adenine-(43)-N(6))-methyltransferase</fullName>
    </recommendedName>
</protein>
<dbReference type="SUPFAM" id="SSF53335">
    <property type="entry name" value="S-adenosyl-L-methionine-dependent methyltransferases"/>
    <property type="match status" value="1"/>
</dbReference>
<dbReference type="Proteomes" id="UP000039046">
    <property type="component" value="Unassembled WGS sequence"/>
</dbReference>
<dbReference type="Gene3D" id="3.40.50.150">
    <property type="entry name" value="Vaccinia Virus protein VP39"/>
    <property type="match status" value="1"/>
</dbReference>
<gene>
    <name evidence="3" type="ORF">VHEMI09731</name>
</gene>
<dbReference type="PANTHER" id="PTHR13393:SF0">
    <property type="entry name" value="RNA N6-ADENOSINE-METHYLTRANSFERASE METTL16"/>
    <property type="match status" value="1"/>
</dbReference>
<name>A0A0A1TH41_9HYPO</name>